<dbReference type="AlphaFoldDB" id="A0A2M3ZVU0"/>
<dbReference type="EMBL" id="GGFM01011912">
    <property type="protein sequence ID" value="MBW32663.1"/>
    <property type="molecule type" value="Transcribed_RNA"/>
</dbReference>
<name>A0A2M3ZVU0_9DIPT</name>
<protein>
    <submittedName>
        <fullName evidence="1">Putative secreted peptide</fullName>
    </submittedName>
</protein>
<sequence>MPPPRGLLVFGALPCSVGTPNSSSRSSPCVLLQIAPHESLSATAFVVGFEACMVHVVYRTQHLLPEGR</sequence>
<accession>A0A2M3ZVU0</accession>
<proteinExistence type="predicted"/>
<reference evidence="1" key="1">
    <citation type="submission" date="2018-01" db="EMBL/GenBank/DDBJ databases">
        <title>An insight into the sialome of Amazonian anophelines.</title>
        <authorList>
            <person name="Ribeiro J.M."/>
            <person name="Scarpassa V."/>
            <person name="Calvo E."/>
        </authorList>
    </citation>
    <scope>NUCLEOTIDE SEQUENCE</scope>
    <source>
        <tissue evidence="1">Salivary glands</tissue>
    </source>
</reference>
<organism evidence="1">
    <name type="scientific">Anopheles braziliensis</name>
    <dbReference type="NCBI Taxonomy" id="58242"/>
    <lineage>
        <taxon>Eukaryota</taxon>
        <taxon>Metazoa</taxon>
        <taxon>Ecdysozoa</taxon>
        <taxon>Arthropoda</taxon>
        <taxon>Hexapoda</taxon>
        <taxon>Insecta</taxon>
        <taxon>Pterygota</taxon>
        <taxon>Neoptera</taxon>
        <taxon>Endopterygota</taxon>
        <taxon>Diptera</taxon>
        <taxon>Nematocera</taxon>
        <taxon>Culicoidea</taxon>
        <taxon>Culicidae</taxon>
        <taxon>Anophelinae</taxon>
        <taxon>Anopheles</taxon>
    </lineage>
</organism>
<evidence type="ECO:0000313" key="1">
    <source>
        <dbReference type="EMBL" id="MBW32663.1"/>
    </source>
</evidence>